<accession>A0A3Q2CWJ7</accession>
<name>A0A3Q2CWJ7_CYPVA</name>
<reference evidence="7" key="2">
    <citation type="submission" date="2025-09" db="UniProtKB">
        <authorList>
            <consortium name="Ensembl"/>
        </authorList>
    </citation>
    <scope>IDENTIFICATION</scope>
</reference>
<dbReference type="PROSITE" id="PS50835">
    <property type="entry name" value="IG_LIKE"/>
    <property type="match status" value="6"/>
</dbReference>
<feature type="signal peptide" evidence="5">
    <location>
        <begin position="1"/>
        <end position="16"/>
    </location>
</feature>
<dbReference type="Proteomes" id="UP000265020">
    <property type="component" value="Unassembled WGS sequence"/>
</dbReference>
<dbReference type="InterPro" id="IPR013783">
    <property type="entry name" value="Ig-like_fold"/>
</dbReference>
<feature type="domain" description="Ig-like" evidence="6">
    <location>
        <begin position="214"/>
        <end position="293"/>
    </location>
</feature>
<dbReference type="PANTHER" id="PTHR11481">
    <property type="entry name" value="IMMUNOGLOBULIN FC RECEPTOR"/>
    <property type="match status" value="1"/>
</dbReference>
<dbReference type="SMART" id="SM00408">
    <property type="entry name" value="IGc2"/>
    <property type="match status" value="4"/>
</dbReference>
<organism evidence="7 8">
    <name type="scientific">Cyprinodon variegatus</name>
    <name type="common">Sheepshead minnow</name>
    <dbReference type="NCBI Taxonomy" id="28743"/>
    <lineage>
        <taxon>Eukaryota</taxon>
        <taxon>Metazoa</taxon>
        <taxon>Chordata</taxon>
        <taxon>Craniata</taxon>
        <taxon>Vertebrata</taxon>
        <taxon>Euteleostomi</taxon>
        <taxon>Actinopterygii</taxon>
        <taxon>Neopterygii</taxon>
        <taxon>Teleostei</taxon>
        <taxon>Neoteleostei</taxon>
        <taxon>Acanthomorphata</taxon>
        <taxon>Ovalentaria</taxon>
        <taxon>Atherinomorphae</taxon>
        <taxon>Cyprinodontiformes</taxon>
        <taxon>Cyprinodontidae</taxon>
        <taxon>Cyprinodon</taxon>
    </lineage>
</organism>
<dbReference type="CDD" id="cd00096">
    <property type="entry name" value="Ig"/>
    <property type="match status" value="1"/>
</dbReference>
<dbReference type="SMART" id="SM00409">
    <property type="entry name" value="IG"/>
    <property type="match status" value="6"/>
</dbReference>
<evidence type="ECO:0000259" key="6">
    <source>
        <dbReference type="PROSITE" id="PS50835"/>
    </source>
</evidence>
<keyword evidence="8" id="KW-1185">Reference proteome</keyword>
<reference evidence="7" key="1">
    <citation type="submission" date="2025-08" db="UniProtKB">
        <authorList>
            <consortium name="Ensembl"/>
        </authorList>
    </citation>
    <scope>IDENTIFICATION</scope>
</reference>
<evidence type="ECO:0000256" key="1">
    <source>
        <dbReference type="ARBA" id="ARBA00022729"/>
    </source>
</evidence>
<feature type="compositionally biased region" description="Polar residues" evidence="3">
    <location>
        <begin position="678"/>
        <end position="689"/>
    </location>
</feature>
<feature type="domain" description="Ig-like" evidence="6">
    <location>
        <begin position="488"/>
        <end position="555"/>
    </location>
</feature>
<feature type="domain" description="Ig-like" evidence="6">
    <location>
        <begin position="397"/>
        <end position="485"/>
    </location>
</feature>
<dbReference type="InterPro" id="IPR003599">
    <property type="entry name" value="Ig_sub"/>
</dbReference>
<feature type="region of interest" description="Disordered" evidence="3">
    <location>
        <begin position="648"/>
        <end position="689"/>
    </location>
</feature>
<evidence type="ECO:0000313" key="7">
    <source>
        <dbReference type="Ensembl" id="ENSCVAP00000010217.1"/>
    </source>
</evidence>
<dbReference type="Pfam" id="PF13927">
    <property type="entry name" value="Ig_3"/>
    <property type="match status" value="2"/>
</dbReference>
<dbReference type="PANTHER" id="PTHR11481:SF60">
    <property type="entry name" value="IG-LIKE DOMAIN-CONTAINING PROTEIN"/>
    <property type="match status" value="1"/>
</dbReference>
<dbReference type="AlphaFoldDB" id="A0A3Q2CWJ7"/>
<dbReference type="GO" id="GO:0004888">
    <property type="term" value="F:transmembrane signaling receptor activity"/>
    <property type="evidence" value="ECO:0007669"/>
    <property type="project" value="TreeGrafter"/>
</dbReference>
<feature type="domain" description="Ig-like" evidence="6">
    <location>
        <begin position="35"/>
        <end position="116"/>
    </location>
</feature>
<dbReference type="InterPro" id="IPR007110">
    <property type="entry name" value="Ig-like_dom"/>
</dbReference>
<dbReference type="Gene3D" id="2.60.40.10">
    <property type="entry name" value="Immunoglobulins"/>
    <property type="match status" value="6"/>
</dbReference>
<keyword evidence="1 5" id="KW-0732">Signal</keyword>
<dbReference type="SUPFAM" id="SSF48726">
    <property type="entry name" value="Immunoglobulin"/>
    <property type="match status" value="5"/>
</dbReference>
<evidence type="ECO:0000313" key="8">
    <source>
        <dbReference type="Proteomes" id="UP000265020"/>
    </source>
</evidence>
<dbReference type="InterPro" id="IPR003598">
    <property type="entry name" value="Ig_sub2"/>
</dbReference>
<keyword evidence="2" id="KW-1015">Disulfide bond</keyword>
<keyword evidence="4" id="KW-1133">Transmembrane helix</keyword>
<dbReference type="InterPro" id="IPR036179">
    <property type="entry name" value="Ig-like_dom_sf"/>
</dbReference>
<keyword evidence="4" id="KW-0472">Membrane</keyword>
<feature type="transmembrane region" description="Helical" evidence="4">
    <location>
        <begin position="582"/>
        <end position="607"/>
    </location>
</feature>
<feature type="domain" description="Ig-like" evidence="6">
    <location>
        <begin position="302"/>
        <end position="381"/>
    </location>
</feature>
<dbReference type="GO" id="GO:0007166">
    <property type="term" value="P:cell surface receptor signaling pathway"/>
    <property type="evidence" value="ECO:0007669"/>
    <property type="project" value="TreeGrafter"/>
</dbReference>
<proteinExistence type="predicted"/>
<protein>
    <submittedName>
        <fullName evidence="7">Basement membrane-specific heparan sulfate proteoglycan core protein-like</fullName>
    </submittedName>
</protein>
<evidence type="ECO:0000256" key="4">
    <source>
        <dbReference type="SAM" id="Phobius"/>
    </source>
</evidence>
<dbReference type="Pfam" id="PF13895">
    <property type="entry name" value="Ig_2"/>
    <property type="match status" value="1"/>
</dbReference>
<evidence type="ECO:0000256" key="3">
    <source>
        <dbReference type="SAM" id="MobiDB-lite"/>
    </source>
</evidence>
<feature type="compositionally biased region" description="Polar residues" evidence="3">
    <location>
        <begin position="658"/>
        <end position="669"/>
    </location>
</feature>
<evidence type="ECO:0000256" key="5">
    <source>
        <dbReference type="SAM" id="SignalP"/>
    </source>
</evidence>
<feature type="domain" description="Ig-like" evidence="6">
    <location>
        <begin position="125"/>
        <end position="206"/>
    </location>
</feature>
<sequence>MMLYFLFFSPCLSTSSLTTCFKMLPFLYSFQIENPKVSLTSSPAFETWYPKELINFKCNVDVPSSWTYEWYQNGSKIHESTINNYKAAPLTHSSNGQYQCKVKRRGGQLYTSNDVSVKVAEPPTPIIKLETSWTDVFKTEKLRFSCTGPDSIWTLTWYKDQKKLETEGSALNIDSVTKDDKGVYTCKAEIKPRGVSSASSDTIVITVYENKPKPQLTRIPDFPTMYPGESVTFSCMVTESSGWEYEFYHRSTKIDPTSKSLERKVDVTNENSGEHQCLARRGQLKTEKSDPVSLHVSEIPVPVLKRKTQWWDVFPSERAELGCEMEGSSEWIFTWFKNGENVAGNSVTISEDGSILTITKASGSHHGNYSCSGELKDRTVRSIRSSEATLHVYDSKPTVTLLQNPDDKLLHTGDAISFTCHVNVSSGWKYSWYKDNNIISPTRITHNISSASTSETGSYECQVGRGEETPLFYSEKSRAVQLTVAERPKASIVLLTTWSEVFSTDSLKLQCEVVGSQDNWNYTWFKESEQLNQASLSTHSVTPSNDPDQSEYICQGIRTKRPLYSQRSDSYKTKNLLLKRRVLLSISGCIFFGIIAVFIGCIVMRVLRKPADADDKQDEANLFLTMAQLKDRNDAPCPLVEYITDADVNPPAKEGEENATSCTETTPLPITSPEEQAVTANGKETTENGTAMVSFLQ</sequence>
<dbReference type="GO" id="GO:0009897">
    <property type="term" value="C:external side of plasma membrane"/>
    <property type="evidence" value="ECO:0007669"/>
    <property type="project" value="TreeGrafter"/>
</dbReference>
<dbReference type="Ensembl" id="ENSCVAT00000016883.1">
    <property type="protein sequence ID" value="ENSCVAP00000010217.1"/>
    <property type="gene ID" value="ENSCVAG00000012330.1"/>
</dbReference>
<keyword evidence="4" id="KW-0812">Transmembrane</keyword>
<dbReference type="STRING" id="28743.ENSCVAP00000010217"/>
<dbReference type="GO" id="GO:0006955">
    <property type="term" value="P:immune response"/>
    <property type="evidence" value="ECO:0007669"/>
    <property type="project" value="TreeGrafter"/>
</dbReference>
<dbReference type="GeneTree" id="ENSGT00940000165428"/>
<feature type="chain" id="PRO_5018649244" evidence="5">
    <location>
        <begin position="17"/>
        <end position="697"/>
    </location>
</feature>
<dbReference type="InterPro" id="IPR050488">
    <property type="entry name" value="Ig_Fc_receptor"/>
</dbReference>
<evidence type="ECO:0000256" key="2">
    <source>
        <dbReference type="ARBA" id="ARBA00023157"/>
    </source>
</evidence>